<evidence type="ECO:0000313" key="5">
    <source>
        <dbReference type="EMBL" id="MCQ8103574.1"/>
    </source>
</evidence>
<accession>A0ABT1TDN7</accession>
<dbReference type="CDD" id="cd07185">
    <property type="entry name" value="OmpA_C-like"/>
    <property type="match status" value="1"/>
</dbReference>
<dbReference type="PANTHER" id="PTHR38033">
    <property type="entry name" value="MEMBRANE PROTEIN-RELATED"/>
    <property type="match status" value="1"/>
</dbReference>
<organism evidence="5 6">
    <name type="scientific">Methylomonas subterranea</name>
    <dbReference type="NCBI Taxonomy" id="2952225"/>
    <lineage>
        <taxon>Bacteria</taxon>
        <taxon>Pseudomonadati</taxon>
        <taxon>Pseudomonadota</taxon>
        <taxon>Gammaproteobacteria</taxon>
        <taxon>Methylococcales</taxon>
        <taxon>Methylococcaceae</taxon>
        <taxon>Methylomonas</taxon>
    </lineage>
</organism>
<dbReference type="NCBIfam" id="TIGR03349">
    <property type="entry name" value="IV_VI_DotU"/>
    <property type="match status" value="1"/>
</dbReference>
<feature type="transmembrane region" description="Helical" evidence="3">
    <location>
        <begin position="262"/>
        <end position="286"/>
    </location>
</feature>
<evidence type="ECO:0000256" key="1">
    <source>
        <dbReference type="PROSITE-ProRule" id="PRU00473"/>
    </source>
</evidence>
<keyword evidence="3" id="KW-0812">Transmembrane</keyword>
<dbReference type="InterPro" id="IPR017732">
    <property type="entry name" value="T4/T6SS_DotU"/>
</dbReference>
<dbReference type="EMBL" id="JANIBJ010000008">
    <property type="protein sequence ID" value="MCQ8103574.1"/>
    <property type="molecule type" value="Genomic_DNA"/>
</dbReference>
<name>A0ABT1TDN7_9GAMM</name>
<dbReference type="Pfam" id="PF00691">
    <property type="entry name" value="OmpA"/>
    <property type="match status" value="1"/>
</dbReference>
<dbReference type="RefSeq" id="WP_256601281.1">
    <property type="nucleotide sequence ID" value="NZ_JANIBJ010000008.1"/>
</dbReference>
<dbReference type="Proteomes" id="UP001524499">
    <property type="component" value="Unassembled WGS sequence"/>
</dbReference>
<feature type="compositionally biased region" description="Low complexity" evidence="2">
    <location>
        <begin position="35"/>
        <end position="51"/>
    </location>
</feature>
<keyword evidence="6" id="KW-1185">Reference proteome</keyword>
<keyword evidence="1 3" id="KW-0472">Membrane</keyword>
<protein>
    <submittedName>
        <fullName evidence="5">Type IVB secretion system protein IcmH/DotU</fullName>
    </submittedName>
</protein>
<dbReference type="Gene3D" id="1.25.40.590">
    <property type="entry name" value="Type IV / VI secretion system, DotU"/>
    <property type="match status" value="1"/>
</dbReference>
<dbReference type="SUPFAM" id="SSF103088">
    <property type="entry name" value="OmpA-like"/>
    <property type="match status" value="1"/>
</dbReference>
<dbReference type="InterPro" id="IPR036737">
    <property type="entry name" value="OmpA-like_sf"/>
</dbReference>
<dbReference type="InterPro" id="IPR038522">
    <property type="entry name" value="T4/T6SS_DotU_sf"/>
</dbReference>
<dbReference type="PANTHER" id="PTHR38033:SF1">
    <property type="entry name" value="DOTU FAMILY TYPE IV_VI SECRETION SYSTEM PROTEIN"/>
    <property type="match status" value="1"/>
</dbReference>
<sequence length="462" mass="50872">MSENDPFGPFGDDDRTVIRPTPGGRRPAPAPAQPAPVFSAPPAQPAPASAFTPPPQPAAAPMPGFNPSAPLTLPSTEFQQNPMVAAALSMISLASRLRQTAVYPAVDELRQRLSAEVSGFENKLLQTGISADHVRMASYALCSFLDETILNTPWGSQSNWGHQSLLISFHKEAWGGEKFFDIIGLLVKQPAQNLHLIELAYLFLSLGFQGKFRILANGLNELEKYRLELYQLIQRVKGDYERELSPRWRGLRDVRNALVRYVPLWVVGAVLGVALILVYIGFVLALNARSDQLFAELFGLAKQPVEMAQAAVAIPAPVPKPPVPDRRERFKQLLANEIAANMVEVVDDRLLRVRNSFGSGSDQLKPEFEPMLKKIADELVAGNDRLLVTGHSDNVPIRSARFPSNWHLSTARAKSVADDMMKIAPPLQGKIRSEGRADSEGLVPNDTPEHKAINRRVDLLIQ</sequence>
<dbReference type="Pfam" id="PF09850">
    <property type="entry name" value="DotU"/>
    <property type="match status" value="1"/>
</dbReference>
<dbReference type="InterPro" id="IPR006665">
    <property type="entry name" value="OmpA-like"/>
</dbReference>
<feature type="domain" description="OmpA-like" evidence="4">
    <location>
        <begin position="344"/>
        <end position="462"/>
    </location>
</feature>
<proteinExistence type="predicted"/>
<evidence type="ECO:0000313" key="6">
    <source>
        <dbReference type="Proteomes" id="UP001524499"/>
    </source>
</evidence>
<evidence type="ECO:0000256" key="2">
    <source>
        <dbReference type="SAM" id="MobiDB-lite"/>
    </source>
</evidence>
<reference evidence="5 6" key="1">
    <citation type="submission" date="2022-07" db="EMBL/GenBank/DDBJ databases">
        <title>Methylomonas rivi sp. nov., Methylomonas rosea sp. nov., Methylomonas aureus sp. nov. and Methylomonas subterranea sp. nov., four novel methanotrophs isolated from a freshwater creek and the deep terrestrial subsurface.</title>
        <authorList>
            <person name="Abin C."/>
            <person name="Sankaranarayanan K."/>
            <person name="Garner C."/>
            <person name="Sindelar R."/>
            <person name="Kotary K."/>
            <person name="Garner R."/>
            <person name="Barclay S."/>
            <person name="Lawson P."/>
            <person name="Krumholz L."/>
        </authorList>
    </citation>
    <scope>NUCLEOTIDE SEQUENCE [LARGE SCALE GENOMIC DNA]</scope>
    <source>
        <strain evidence="5 6">SURF-2</strain>
    </source>
</reference>
<comment type="caution">
    <text evidence="5">The sequence shown here is derived from an EMBL/GenBank/DDBJ whole genome shotgun (WGS) entry which is preliminary data.</text>
</comment>
<evidence type="ECO:0000256" key="3">
    <source>
        <dbReference type="SAM" id="Phobius"/>
    </source>
</evidence>
<keyword evidence="3" id="KW-1133">Transmembrane helix</keyword>
<dbReference type="PROSITE" id="PS51123">
    <property type="entry name" value="OMPA_2"/>
    <property type="match status" value="1"/>
</dbReference>
<feature type="region of interest" description="Disordered" evidence="2">
    <location>
        <begin position="1"/>
        <end position="70"/>
    </location>
</feature>
<dbReference type="NCBIfam" id="NF038228">
    <property type="entry name" value="IcmH_DotU_IVB"/>
    <property type="match status" value="1"/>
</dbReference>
<evidence type="ECO:0000259" key="4">
    <source>
        <dbReference type="PROSITE" id="PS51123"/>
    </source>
</evidence>
<gene>
    <name evidence="5" type="primary">icmH</name>
    <name evidence="5" type="ORF">NP590_05615</name>
</gene>
<dbReference type="Gene3D" id="3.30.1330.60">
    <property type="entry name" value="OmpA-like domain"/>
    <property type="match status" value="1"/>
</dbReference>